<dbReference type="Pfam" id="PF07963">
    <property type="entry name" value="N_methyl"/>
    <property type="match status" value="1"/>
</dbReference>
<keyword evidence="2" id="KW-1133">Transmembrane helix</keyword>
<dbReference type="InterPro" id="IPR012902">
    <property type="entry name" value="N_methyl_site"/>
</dbReference>
<accession>A0AAU6VNM8</accession>
<feature type="transmembrane region" description="Helical" evidence="2">
    <location>
        <begin position="12"/>
        <end position="36"/>
    </location>
</feature>
<evidence type="ECO:0000313" key="3">
    <source>
        <dbReference type="EMBL" id="XAG88397.1"/>
    </source>
</evidence>
<proteinExistence type="predicted"/>
<reference evidence="3" key="1">
    <citation type="submission" date="2022-03" db="EMBL/GenBank/DDBJ databases">
        <title>Sea Food Isolates.</title>
        <authorList>
            <person name="Li c."/>
        </authorList>
    </citation>
    <scope>NUCLEOTIDE SEQUENCE</scope>
    <source>
        <strain evidence="3">19CA01SA08</strain>
    </source>
</reference>
<dbReference type="AlphaFoldDB" id="A0AAU6VNM8"/>
<evidence type="ECO:0000256" key="1">
    <source>
        <dbReference type="ARBA" id="ARBA00022481"/>
    </source>
</evidence>
<dbReference type="GO" id="GO:0044096">
    <property type="term" value="C:type IV pilus"/>
    <property type="evidence" value="ECO:0007669"/>
    <property type="project" value="TreeGrafter"/>
</dbReference>
<organism evidence="3">
    <name type="scientific">bacterium 19CA01SA08</name>
    <dbReference type="NCBI Taxonomy" id="2920574"/>
    <lineage>
        <taxon>Bacteria</taxon>
    </lineage>
</organism>
<dbReference type="PANTHER" id="PTHR30093">
    <property type="entry name" value="GENERAL SECRETION PATHWAY PROTEIN G"/>
    <property type="match status" value="1"/>
</dbReference>
<evidence type="ECO:0000256" key="2">
    <source>
        <dbReference type="SAM" id="Phobius"/>
    </source>
</evidence>
<dbReference type="GO" id="GO:0043107">
    <property type="term" value="P:type IV pilus-dependent motility"/>
    <property type="evidence" value="ECO:0007669"/>
    <property type="project" value="TreeGrafter"/>
</dbReference>
<name>A0AAU6VNM8_UNCXX</name>
<dbReference type="Gene3D" id="3.30.700.10">
    <property type="entry name" value="Glycoprotein, Type 4 Pilin"/>
    <property type="match status" value="1"/>
</dbReference>
<sequence length="140" mass="14151">MKGIKLNKRAQGFTLIELMIVVAIIGILAAIALPAYREYVATSHGAAAMKGVSSYVQKAQACIQTGVGCTSLGTELSATDSKVTGSATPAEATALDLTYDDGTCTVVAAISNTGGVGYTADTKDTAKATKAQCEEGAGLN</sequence>
<keyword evidence="2" id="KW-0472">Membrane</keyword>
<dbReference type="NCBIfam" id="TIGR02532">
    <property type="entry name" value="IV_pilin_GFxxxE"/>
    <property type="match status" value="1"/>
</dbReference>
<keyword evidence="1" id="KW-0488">Methylation</keyword>
<gene>
    <name evidence="3" type="ORF">MRN67_19500</name>
</gene>
<dbReference type="PROSITE" id="PS00409">
    <property type="entry name" value="PROKAR_NTER_METHYL"/>
    <property type="match status" value="1"/>
</dbReference>
<dbReference type="SUPFAM" id="SSF54523">
    <property type="entry name" value="Pili subunits"/>
    <property type="match status" value="1"/>
</dbReference>
<keyword evidence="2" id="KW-0812">Transmembrane</keyword>
<dbReference type="EMBL" id="CP095355">
    <property type="protein sequence ID" value="XAG88397.1"/>
    <property type="molecule type" value="Genomic_DNA"/>
</dbReference>
<dbReference type="InterPro" id="IPR045584">
    <property type="entry name" value="Pilin-like"/>
</dbReference>
<dbReference type="PANTHER" id="PTHR30093:SF34">
    <property type="entry name" value="PREPILIN PEPTIDASE-DEPENDENT PROTEIN D"/>
    <property type="match status" value="1"/>
</dbReference>
<protein>
    <submittedName>
        <fullName evidence="3">Prepilin-type N-terminal cleavage/methylation domain-containing protein</fullName>
    </submittedName>
</protein>